<protein>
    <recommendedName>
        <fullName evidence="3">Redoxin domain-containing protein</fullName>
    </recommendedName>
</protein>
<dbReference type="Proteomes" id="UP000236173">
    <property type="component" value="Unassembled WGS sequence"/>
</dbReference>
<name>A0A2H5XFK9_9BACT</name>
<dbReference type="Gene3D" id="3.40.30.10">
    <property type="entry name" value="Glutaredoxin"/>
    <property type="match status" value="1"/>
</dbReference>
<dbReference type="AlphaFoldDB" id="A0A2H5XFK9"/>
<sequence length="43" mass="4851">MQGFGVVHAPDFPPGVGWLNTDRPLSLKALRGKFVLLDFWTYC</sequence>
<evidence type="ECO:0000313" key="2">
    <source>
        <dbReference type="Proteomes" id="UP000236173"/>
    </source>
</evidence>
<reference evidence="2" key="1">
    <citation type="submission" date="2017-09" db="EMBL/GenBank/DDBJ databases">
        <title>Metaegenomics of thermophilic ammonia-oxidizing enrichment culture.</title>
        <authorList>
            <person name="Kato S."/>
            <person name="Suzuki K."/>
        </authorList>
    </citation>
    <scope>NUCLEOTIDE SEQUENCE [LARGE SCALE GENOMIC DNA]</scope>
</reference>
<comment type="caution">
    <text evidence="1">The sequence shown here is derived from an EMBL/GenBank/DDBJ whole genome shotgun (WGS) entry which is preliminary data.</text>
</comment>
<gene>
    <name evidence="1" type="ORF">HRbin17_02503</name>
</gene>
<evidence type="ECO:0000313" key="1">
    <source>
        <dbReference type="EMBL" id="GBC99970.1"/>
    </source>
</evidence>
<evidence type="ECO:0008006" key="3">
    <source>
        <dbReference type="Google" id="ProtNLM"/>
    </source>
</evidence>
<dbReference type="EMBL" id="BEHT01000045">
    <property type="protein sequence ID" value="GBC99970.1"/>
    <property type="molecule type" value="Genomic_DNA"/>
</dbReference>
<accession>A0A2H5XFK9</accession>
<organism evidence="1 2">
    <name type="scientific">Candidatus Fervidibacter japonicus</name>
    <dbReference type="NCBI Taxonomy" id="2035412"/>
    <lineage>
        <taxon>Bacteria</taxon>
        <taxon>Candidatus Fervidibacterota</taxon>
        <taxon>Candidatus Fervidibacter</taxon>
    </lineage>
</organism>
<proteinExistence type="predicted"/>